<comment type="caution">
    <text evidence="1">The sequence shown here is derived from an EMBL/GenBank/DDBJ whole genome shotgun (WGS) entry which is preliminary data.</text>
</comment>
<organism evidence="1 2">
    <name type="scientific">Monosporascus cannonballus</name>
    <dbReference type="NCBI Taxonomy" id="155416"/>
    <lineage>
        <taxon>Eukaryota</taxon>
        <taxon>Fungi</taxon>
        <taxon>Dikarya</taxon>
        <taxon>Ascomycota</taxon>
        <taxon>Pezizomycotina</taxon>
        <taxon>Sordariomycetes</taxon>
        <taxon>Xylariomycetidae</taxon>
        <taxon>Xylariales</taxon>
        <taxon>Xylariales incertae sedis</taxon>
        <taxon>Monosporascus</taxon>
    </lineage>
</organism>
<evidence type="ECO:0000313" key="2">
    <source>
        <dbReference type="Proteomes" id="UP000294003"/>
    </source>
</evidence>
<sequence>MNRTIVIRNIRYETLDPEEGRVQREEGATERSCQSDWDGDLLESSVTYPTWHINEQQAMFIAKQCYLTPEEGCTIAYHERLCPHSYLNVRFKHLLDPPPDTGMPPVVFRGARGIIHEDDMCLREGGRTLGCVACNSDIPRRGQTDLPQFQPALAVATS</sequence>
<proteinExistence type="predicted"/>
<dbReference type="Proteomes" id="UP000294003">
    <property type="component" value="Unassembled WGS sequence"/>
</dbReference>
<evidence type="ECO:0000313" key="1">
    <source>
        <dbReference type="EMBL" id="RYO79527.1"/>
    </source>
</evidence>
<keyword evidence="2" id="KW-1185">Reference proteome</keyword>
<dbReference type="EMBL" id="QJNS01000325">
    <property type="protein sequence ID" value="RYO79527.1"/>
    <property type="molecule type" value="Genomic_DNA"/>
</dbReference>
<name>A0ABY0GY45_9PEZI</name>
<protein>
    <submittedName>
        <fullName evidence="1">Uncharacterized protein</fullName>
    </submittedName>
</protein>
<accession>A0ABY0GY45</accession>
<reference evidence="1 2" key="1">
    <citation type="submission" date="2018-06" db="EMBL/GenBank/DDBJ databases">
        <title>Complete Genomes of Monosporascus.</title>
        <authorList>
            <person name="Robinson A.J."/>
            <person name="Natvig D.O."/>
        </authorList>
    </citation>
    <scope>NUCLEOTIDE SEQUENCE [LARGE SCALE GENOMIC DNA]</scope>
    <source>
        <strain evidence="1 2">CBS 609.92</strain>
    </source>
</reference>
<gene>
    <name evidence="1" type="ORF">DL762_008119</name>
</gene>